<evidence type="ECO:0000256" key="1">
    <source>
        <dbReference type="SAM" id="Phobius"/>
    </source>
</evidence>
<sequence length="144" mass="15902">MKLEPNARKETASSMQARHLLKGLIVVTLIAAASGILLFLPPFSIWPLYPVTLSFHAWIGIFISVPFFLAILIHGMASLRKAGLGRWKRSGMVLGLAFMLVLATGIWRMIEPELPGWLLVVHIVCGSLVILLSLVHGARVRLDR</sequence>
<accession>A0A1Y3PGI5</accession>
<dbReference type="Proteomes" id="UP000196475">
    <property type="component" value="Unassembled WGS sequence"/>
</dbReference>
<organism evidence="2 3">
    <name type="scientific">Bacillus thermozeamaize</name>
    <dbReference type="NCBI Taxonomy" id="230954"/>
    <lineage>
        <taxon>Bacteria</taxon>
        <taxon>Bacillati</taxon>
        <taxon>Bacillota</taxon>
        <taxon>Bacilli</taxon>
        <taxon>Bacillales</taxon>
        <taxon>Bacillaceae</taxon>
        <taxon>Bacillus</taxon>
    </lineage>
</organism>
<dbReference type="AlphaFoldDB" id="A0A1Y3PGI5"/>
<keyword evidence="1" id="KW-1133">Transmembrane helix</keyword>
<gene>
    <name evidence="2" type="ORF">BAA01_06680</name>
</gene>
<feature type="transmembrane region" description="Helical" evidence="1">
    <location>
        <begin position="55"/>
        <end position="79"/>
    </location>
</feature>
<feature type="transmembrane region" description="Helical" evidence="1">
    <location>
        <begin position="116"/>
        <end position="135"/>
    </location>
</feature>
<dbReference type="EMBL" id="LZRT01000090">
    <property type="protein sequence ID" value="OUM86430.1"/>
    <property type="molecule type" value="Genomic_DNA"/>
</dbReference>
<evidence type="ECO:0000313" key="2">
    <source>
        <dbReference type="EMBL" id="OUM86430.1"/>
    </source>
</evidence>
<evidence type="ECO:0000313" key="3">
    <source>
        <dbReference type="Proteomes" id="UP000196475"/>
    </source>
</evidence>
<keyword evidence="1" id="KW-0812">Transmembrane</keyword>
<proteinExistence type="predicted"/>
<keyword evidence="1" id="KW-0472">Membrane</keyword>
<evidence type="ECO:0008006" key="4">
    <source>
        <dbReference type="Google" id="ProtNLM"/>
    </source>
</evidence>
<reference evidence="3" key="1">
    <citation type="submission" date="2016-06" db="EMBL/GenBank/DDBJ databases">
        <authorList>
            <person name="Nascimento L."/>
            <person name="Pereira R.V."/>
            <person name="Martins L.F."/>
            <person name="Quaggio R.B."/>
            <person name="Silva A.M."/>
            <person name="Setubal J.C."/>
        </authorList>
    </citation>
    <scope>NUCLEOTIDE SEQUENCE [LARGE SCALE GENOMIC DNA]</scope>
</reference>
<feature type="transmembrane region" description="Helical" evidence="1">
    <location>
        <begin position="20"/>
        <end position="43"/>
    </location>
</feature>
<feature type="transmembrane region" description="Helical" evidence="1">
    <location>
        <begin position="91"/>
        <end position="110"/>
    </location>
</feature>
<comment type="caution">
    <text evidence="2">The sequence shown here is derived from an EMBL/GenBank/DDBJ whole genome shotgun (WGS) entry which is preliminary data.</text>
</comment>
<protein>
    <recommendedName>
        <fullName evidence="4">DUF4405 domain-containing protein</fullName>
    </recommendedName>
</protein>
<name>A0A1Y3PGI5_9BACI</name>